<dbReference type="AlphaFoldDB" id="A0A644SY02"/>
<evidence type="ECO:0000313" key="1">
    <source>
        <dbReference type="EMBL" id="MPL58582.1"/>
    </source>
</evidence>
<reference evidence="1" key="1">
    <citation type="submission" date="2019-08" db="EMBL/GenBank/DDBJ databases">
        <authorList>
            <person name="Kucharzyk K."/>
            <person name="Murdoch R.W."/>
            <person name="Higgins S."/>
            <person name="Loffler F."/>
        </authorList>
    </citation>
    <scope>NUCLEOTIDE SEQUENCE</scope>
</reference>
<organism evidence="1">
    <name type="scientific">bioreactor metagenome</name>
    <dbReference type="NCBI Taxonomy" id="1076179"/>
    <lineage>
        <taxon>unclassified sequences</taxon>
        <taxon>metagenomes</taxon>
        <taxon>ecological metagenomes</taxon>
    </lineage>
</organism>
<comment type="caution">
    <text evidence="1">The sequence shown here is derived from an EMBL/GenBank/DDBJ whole genome shotgun (WGS) entry which is preliminary data.</text>
</comment>
<proteinExistence type="predicted"/>
<gene>
    <name evidence="1" type="ORF">SDC9_04116</name>
</gene>
<sequence length="37" mass="3913">MVAVVAMAGMMTMRNTIANLSVVMKLNLGKAVYAVNV</sequence>
<protein>
    <submittedName>
        <fullName evidence="1">Uncharacterized protein</fullName>
    </submittedName>
</protein>
<accession>A0A644SY02</accession>
<name>A0A644SY02_9ZZZZ</name>
<dbReference type="EMBL" id="VSSQ01000007">
    <property type="protein sequence ID" value="MPL58582.1"/>
    <property type="molecule type" value="Genomic_DNA"/>
</dbReference>